<dbReference type="AlphaFoldDB" id="A0A6H5IXC5"/>
<name>A0A6H5IXC5_9HYME</name>
<dbReference type="EMBL" id="CADCXV010001187">
    <property type="protein sequence ID" value="CAB0042375.1"/>
    <property type="molecule type" value="Genomic_DNA"/>
</dbReference>
<gene>
    <name evidence="1" type="ORF">TBRA_LOCUS13996</name>
</gene>
<evidence type="ECO:0000313" key="2">
    <source>
        <dbReference type="Proteomes" id="UP000479190"/>
    </source>
</evidence>
<evidence type="ECO:0000313" key="1">
    <source>
        <dbReference type="EMBL" id="CAB0042375.1"/>
    </source>
</evidence>
<proteinExistence type="predicted"/>
<dbReference type="Proteomes" id="UP000479190">
    <property type="component" value="Unassembled WGS sequence"/>
</dbReference>
<reference evidence="1 2" key="1">
    <citation type="submission" date="2020-02" db="EMBL/GenBank/DDBJ databases">
        <authorList>
            <person name="Ferguson B K."/>
        </authorList>
    </citation>
    <scope>NUCLEOTIDE SEQUENCE [LARGE SCALE GENOMIC DNA]</scope>
</reference>
<organism evidence="1 2">
    <name type="scientific">Trichogramma brassicae</name>
    <dbReference type="NCBI Taxonomy" id="86971"/>
    <lineage>
        <taxon>Eukaryota</taxon>
        <taxon>Metazoa</taxon>
        <taxon>Ecdysozoa</taxon>
        <taxon>Arthropoda</taxon>
        <taxon>Hexapoda</taxon>
        <taxon>Insecta</taxon>
        <taxon>Pterygota</taxon>
        <taxon>Neoptera</taxon>
        <taxon>Endopterygota</taxon>
        <taxon>Hymenoptera</taxon>
        <taxon>Apocrita</taxon>
        <taxon>Proctotrupomorpha</taxon>
        <taxon>Chalcidoidea</taxon>
        <taxon>Trichogrammatidae</taxon>
        <taxon>Trichogramma</taxon>
    </lineage>
</organism>
<protein>
    <submittedName>
        <fullName evidence="1">Uncharacterized protein</fullName>
    </submittedName>
</protein>
<accession>A0A6H5IXC5</accession>
<sequence length="77" mass="9255">MPPCDYDILYNFREKKCFWPPHTRPIKKYERRRKTGHLPCVETWDLYDIDDFINPGETSLRSICKISDSEGQFVPIF</sequence>
<keyword evidence="2" id="KW-1185">Reference proteome</keyword>